<reference evidence="1" key="2">
    <citation type="submission" date="2023-08" db="EMBL/GenBank/DDBJ databases">
        <authorList>
            <person name="Luo J."/>
        </authorList>
    </citation>
    <scope>NUCLEOTIDE SEQUENCE</scope>
    <source>
        <strain evidence="1">DSM 25064</strain>
    </source>
</reference>
<organism evidence="1 2">
    <name type="scientific">Porticoccus litoralis</name>
    <dbReference type="NCBI Taxonomy" id="434086"/>
    <lineage>
        <taxon>Bacteria</taxon>
        <taxon>Pseudomonadati</taxon>
        <taxon>Pseudomonadota</taxon>
        <taxon>Gammaproteobacteria</taxon>
        <taxon>Cellvibrionales</taxon>
        <taxon>Porticoccaceae</taxon>
        <taxon>Porticoccus</taxon>
    </lineage>
</organism>
<evidence type="ECO:0000313" key="2">
    <source>
        <dbReference type="Proteomes" id="UP001178354"/>
    </source>
</evidence>
<sequence>MKAVLVIIVLVVVYMFYPQYDLIVKQSPFDEEPTLEGTGYLTEGSCREAAQAINARYFHCSSKNLWGELFGTYTSYREPERYSDPKLFEDLQGQ</sequence>
<reference evidence="1" key="1">
    <citation type="journal article" date="2010" name="Int. J. Syst. Evol. Microbiol.">
        <title>Porticoccus litoralis gen. nov., sp. nov., a gammaproteobacterium isolated from the Yellow Sea.</title>
        <authorList>
            <person name="Oh H.M."/>
            <person name="Kim H."/>
            <person name="Kim K.M."/>
            <person name="Min G.S."/>
            <person name="Cho J.C."/>
        </authorList>
    </citation>
    <scope>NUCLEOTIDE SEQUENCE</scope>
    <source>
        <strain evidence="1">DSM 25064</strain>
    </source>
</reference>
<protein>
    <submittedName>
        <fullName evidence="1">Uncharacterized protein</fullName>
    </submittedName>
</protein>
<keyword evidence="2" id="KW-1185">Reference proteome</keyword>
<dbReference type="Proteomes" id="UP001178354">
    <property type="component" value="Unassembled WGS sequence"/>
</dbReference>
<accession>A0AAW8B4S1</accession>
<evidence type="ECO:0000313" key="1">
    <source>
        <dbReference type="EMBL" id="MDP1521358.1"/>
    </source>
</evidence>
<dbReference type="AlphaFoldDB" id="A0AAW8B4S1"/>
<name>A0AAW8B4S1_9GAMM</name>
<proteinExistence type="predicted"/>
<gene>
    <name evidence="1" type="ORF">Q8A57_10285</name>
</gene>
<comment type="caution">
    <text evidence="1">The sequence shown here is derived from an EMBL/GenBank/DDBJ whole genome shotgun (WGS) entry which is preliminary data.</text>
</comment>
<dbReference type="RefSeq" id="WP_305171019.1">
    <property type="nucleotide sequence ID" value="NZ_JAUUUU010000006.1"/>
</dbReference>
<dbReference type="EMBL" id="JAUUUU010000006">
    <property type="protein sequence ID" value="MDP1521358.1"/>
    <property type="molecule type" value="Genomic_DNA"/>
</dbReference>